<dbReference type="eggNOG" id="COG2956">
    <property type="taxonomic scope" value="Bacteria"/>
</dbReference>
<organism evidence="5 6">
    <name type="scientific">Solitalea canadensis (strain ATCC 29591 / DSM 3403 / JCM 21819 / LMG 8368 / NBRC 15130 / NCIMB 12057 / USAM 9D)</name>
    <name type="common">Flexibacter canadensis</name>
    <dbReference type="NCBI Taxonomy" id="929556"/>
    <lineage>
        <taxon>Bacteria</taxon>
        <taxon>Pseudomonadati</taxon>
        <taxon>Bacteroidota</taxon>
        <taxon>Sphingobacteriia</taxon>
        <taxon>Sphingobacteriales</taxon>
        <taxon>Sphingobacteriaceae</taxon>
        <taxon>Solitalea</taxon>
    </lineage>
</organism>
<dbReference type="Gene3D" id="1.25.40.10">
    <property type="entry name" value="Tetratricopeptide repeat domain"/>
    <property type="match status" value="4"/>
</dbReference>
<feature type="signal peptide" evidence="4">
    <location>
        <begin position="1"/>
        <end position="19"/>
    </location>
</feature>
<dbReference type="eggNOG" id="COG1729">
    <property type="taxonomic scope" value="Bacteria"/>
</dbReference>
<dbReference type="HOGENOM" id="CLU_031878_0_0_10"/>
<dbReference type="RefSeq" id="WP_014681576.1">
    <property type="nucleotide sequence ID" value="NC_017770.1"/>
</dbReference>
<gene>
    <name evidence="5" type="ordered locus">Solca_3346</name>
</gene>
<name>H8KX24_SOLCM</name>
<dbReference type="InterPro" id="IPR051012">
    <property type="entry name" value="CellSynth/LPSAsmb/PSIAsmb"/>
</dbReference>
<keyword evidence="2 3" id="KW-0802">TPR repeat</keyword>
<dbReference type="STRING" id="929556.Solca_3346"/>
<dbReference type="PANTHER" id="PTHR45586:SF1">
    <property type="entry name" value="LIPOPOLYSACCHARIDE ASSEMBLY PROTEIN B"/>
    <property type="match status" value="1"/>
</dbReference>
<evidence type="ECO:0000256" key="3">
    <source>
        <dbReference type="PROSITE-ProRule" id="PRU00339"/>
    </source>
</evidence>
<dbReference type="KEGG" id="scn:Solca_3346"/>
<dbReference type="InterPro" id="IPR011990">
    <property type="entry name" value="TPR-like_helical_dom_sf"/>
</dbReference>
<keyword evidence="4" id="KW-0732">Signal</keyword>
<dbReference type="AlphaFoldDB" id="H8KX24"/>
<evidence type="ECO:0000313" key="5">
    <source>
        <dbReference type="EMBL" id="AFD08353.1"/>
    </source>
</evidence>
<dbReference type="PROSITE" id="PS50005">
    <property type="entry name" value="TPR"/>
    <property type="match status" value="1"/>
</dbReference>
<evidence type="ECO:0000256" key="4">
    <source>
        <dbReference type="SAM" id="SignalP"/>
    </source>
</evidence>
<reference evidence="5" key="1">
    <citation type="submission" date="2012-02" db="EMBL/GenBank/DDBJ databases">
        <title>The complete genome of Solitalea canadensis DSM 3403.</title>
        <authorList>
            <consortium name="US DOE Joint Genome Institute (JGI-PGF)"/>
            <person name="Lucas S."/>
            <person name="Copeland A."/>
            <person name="Lapidus A."/>
            <person name="Glavina del Rio T."/>
            <person name="Dalin E."/>
            <person name="Tice H."/>
            <person name="Bruce D."/>
            <person name="Goodwin L."/>
            <person name="Pitluck S."/>
            <person name="Peters L."/>
            <person name="Ovchinnikova G."/>
            <person name="Lu M."/>
            <person name="Kyrpides N."/>
            <person name="Mavromatis K."/>
            <person name="Ivanova N."/>
            <person name="Brettin T."/>
            <person name="Detter J.C."/>
            <person name="Han C."/>
            <person name="Larimer F."/>
            <person name="Land M."/>
            <person name="Hauser L."/>
            <person name="Markowitz V."/>
            <person name="Cheng J.-F."/>
            <person name="Hugenholtz P."/>
            <person name="Woyke T."/>
            <person name="Wu D."/>
            <person name="Spring S."/>
            <person name="Schroeder M."/>
            <person name="Kopitz M."/>
            <person name="Brambilla E."/>
            <person name="Klenk H.-P."/>
            <person name="Eisen J.A."/>
        </authorList>
    </citation>
    <scope>NUCLEOTIDE SEQUENCE</scope>
    <source>
        <strain evidence="5">DSM 3403</strain>
    </source>
</reference>
<dbReference type="EMBL" id="CP003349">
    <property type="protein sequence ID" value="AFD08353.1"/>
    <property type="molecule type" value="Genomic_DNA"/>
</dbReference>
<accession>H8KX24</accession>
<evidence type="ECO:0000313" key="6">
    <source>
        <dbReference type="Proteomes" id="UP000007590"/>
    </source>
</evidence>
<sequence>MRRIILYLLFTVVPALSFAQKNVDETLAQDFLRNGEYQKAADLYEEVFNSSGSENSFNNLMSCLLKLKQFDRAEKIVAKQIKRNQNILRYQIDLGNIYKQSGNSNKAKDAFGRVINEITPDMLSITDVGQKFYSIAEFDYAIATFKKGRQLMGNNTLFTYDLTRLYNIKQDKTSIIEETLTQLAENPSFLSQAKAILSSSLQEKKDWENFRSILQKKINKDNKNPELAELMIWQYLQENNFNKALDAAITYDRNLFEDGEKLFTVGDAALEGEDYDLAIKAFNNVVNRKPLSPLYGEAKMAMISAKNKKIMSGKYTQEDLISLESDYQQAIQEFGKSNESLFLVRELASLKAYYLQKVPEAIQLLEDAIKTPRISYTLQAQCKLDLGDVYVLSGEVWEATLLYGQVDKALRDNPMGQEARYRSARLSFWNGDFEWAKAQLDVLKASTSQLFANDALNLSLVISDNMGPDSTNIPLKMYARADLLLFKNQFKNATATLDSLKTQYPTHALMDDILMSESKIAMKQNDIDNAVKKLTEVIEKYSFDIWGDDALFTLAEINEEKLNNKPKAQELYERLLTQYPGSLYVLEARKRFRALRGDIVN</sequence>
<feature type="chain" id="PRO_5003613488" evidence="4">
    <location>
        <begin position="20"/>
        <end position="601"/>
    </location>
</feature>
<dbReference type="InterPro" id="IPR019734">
    <property type="entry name" value="TPR_rpt"/>
</dbReference>
<proteinExistence type="predicted"/>
<evidence type="ECO:0000256" key="2">
    <source>
        <dbReference type="ARBA" id="ARBA00022803"/>
    </source>
</evidence>
<keyword evidence="6" id="KW-1185">Reference proteome</keyword>
<protein>
    <submittedName>
        <fullName evidence="5">Uncharacterized protein</fullName>
    </submittedName>
</protein>
<dbReference type="Pfam" id="PF13174">
    <property type="entry name" value="TPR_6"/>
    <property type="match status" value="1"/>
</dbReference>
<dbReference type="PANTHER" id="PTHR45586">
    <property type="entry name" value="TPR REPEAT-CONTAINING PROTEIN PA4667"/>
    <property type="match status" value="1"/>
</dbReference>
<keyword evidence="1" id="KW-0677">Repeat</keyword>
<dbReference type="SUPFAM" id="SSF48452">
    <property type="entry name" value="TPR-like"/>
    <property type="match status" value="3"/>
</dbReference>
<evidence type="ECO:0000256" key="1">
    <source>
        <dbReference type="ARBA" id="ARBA00022737"/>
    </source>
</evidence>
<feature type="repeat" description="TPR" evidence="3">
    <location>
        <begin position="259"/>
        <end position="292"/>
    </location>
</feature>
<dbReference type="Proteomes" id="UP000007590">
    <property type="component" value="Chromosome"/>
</dbReference>